<dbReference type="RefSeq" id="WP_084665550.1">
    <property type="nucleotide sequence ID" value="NZ_LT838272.1"/>
</dbReference>
<dbReference type="Proteomes" id="UP000192569">
    <property type="component" value="Chromosome I"/>
</dbReference>
<gene>
    <name evidence="1" type="ORF">SAMN00808754_1968</name>
</gene>
<dbReference type="OrthoDB" id="1726971at2"/>
<sequence length="125" mass="14574">MPRERALMIKTPSGEKIAGKLLTINGEWCFYREVSKSRHAFKTFDAWSIQASLLPVLEADGVKWIYQYDKQAGQMYRIKLEEFKKKAVLRNFGEGEQYYVSAKYFEPVPGMERITKWINSVELVA</sequence>
<dbReference type="AlphaFoldDB" id="A0A1W1VWX1"/>
<name>A0A1W1VWX1_9FIRM</name>
<evidence type="ECO:0000313" key="2">
    <source>
        <dbReference type="Proteomes" id="UP000192569"/>
    </source>
</evidence>
<dbReference type="EMBL" id="LT838272">
    <property type="protein sequence ID" value="SMB97826.1"/>
    <property type="molecule type" value="Genomic_DNA"/>
</dbReference>
<accession>A0A1W1VWX1</accession>
<keyword evidence="2" id="KW-1185">Reference proteome</keyword>
<protein>
    <submittedName>
        <fullName evidence="1">Uncharacterized protein</fullName>
    </submittedName>
</protein>
<reference evidence="1 2" key="1">
    <citation type="submission" date="2017-04" db="EMBL/GenBank/DDBJ databases">
        <authorList>
            <person name="Afonso C.L."/>
            <person name="Miller P.J."/>
            <person name="Scott M.A."/>
            <person name="Spackman E."/>
            <person name="Goraichik I."/>
            <person name="Dimitrov K.M."/>
            <person name="Suarez D.L."/>
            <person name="Swayne D.E."/>
        </authorList>
    </citation>
    <scope>NUCLEOTIDE SEQUENCE [LARGE SCALE GENOMIC DNA]</scope>
    <source>
        <strain evidence="1 2">ToBE</strain>
    </source>
</reference>
<dbReference type="STRING" id="698762.SAMN00808754_1968"/>
<organism evidence="1 2">
    <name type="scientific">Thermanaeromonas toyohensis ToBE</name>
    <dbReference type="NCBI Taxonomy" id="698762"/>
    <lineage>
        <taxon>Bacteria</taxon>
        <taxon>Bacillati</taxon>
        <taxon>Bacillota</taxon>
        <taxon>Clostridia</taxon>
        <taxon>Neomoorellales</taxon>
        <taxon>Neomoorellaceae</taxon>
        <taxon>Thermanaeromonas</taxon>
    </lineage>
</organism>
<proteinExistence type="predicted"/>
<evidence type="ECO:0000313" key="1">
    <source>
        <dbReference type="EMBL" id="SMB97826.1"/>
    </source>
</evidence>